<name>A0A3A4KDF3_9NOCA</name>
<organism evidence="2 3">
    <name type="scientific">Nocardia panacis</name>
    <dbReference type="NCBI Taxonomy" id="2340916"/>
    <lineage>
        <taxon>Bacteria</taxon>
        <taxon>Bacillati</taxon>
        <taxon>Actinomycetota</taxon>
        <taxon>Actinomycetes</taxon>
        <taxon>Mycobacteriales</taxon>
        <taxon>Nocardiaceae</taxon>
        <taxon>Nocardia</taxon>
    </lineage>
</organism>
<evidence type="ECO:0000313" key="3">
    <source>
        <dbReference type="Proteomes" id="UP000266677"/>
    </source>
</evidence>
<dbReference type="RefSeq" id="WP_120043952.1">
    <property type="nucleotide sequence ID" value="NZ_QZFU01000036.1"/>
</dbReference>
<sequence>MAQTRTRAFPRGGLFLIALLMVGAVLTALALTSTGRAERPPDHAAVNTGDDPANAECDKDAKPIADSVVTGKLRLEILYSSRCGASWGRITRLDNAGSGNRVMVSLYRRSDSTGGSRQDAVQPDAKSASTTLIVRRTPADRFCATGSTSTGAELLEIRDPICT</sequence>
<dbReference type="OrthoDB" id="4988873at2"/>
<keyword evidence="3" id="KW-1185">Reference proteome</keyword>
<accession>A0A3A4KDF3</accession>
<comment type="caution">
    <text evidence="2">The sequence shown here is derived from an EMBL/GenBank/DDBJ whole genome shotgun (WGS) entry which is preliminary data.</text>
</comment>
<evidence type="ECO:0000313" key="2">
    <source>
        <dbReference type="EMBL" id="RJO70895.1"/>
    </source>
</evidence>
<dbReference type="InterPro" id="IPR021224">
    <property type="entry name" value="DUF2690"/>
</dbReference>
<dbReference type="AlphaFoldDB" id="A0A3A4KDF3"/>
<feature type="region of interest" description="Disordered" evidence="1">
    <location>
        <begin position="36"/>
        <end position="59"/>
    </location>
</feature>
<protein>
    <submittedName>
        <fullName evidence="2">DUF2690 domain-containing protein</fullName>
    </submittedName>
</protein>
<reference evidence="2 3" key="1">
    <citation type="submission" date="2018-09" db="EMBL/GenBank/DDBJ databases">
        <title>YIM PH21274 draft genome.</title>
        <authorList>
            <person name="Miao C."/>
        </authorList>
    </citation>
    <scope>NUCLEOTIDE SEQUENCE [LARGE SCALE GENOMIC DNA]</scope>
    <source>
        <strain evidence="2 3">YIM PH 21724</strain>
    </source>
</reference>
<dbReference type="Proteomes" id="UP000266677">
    <property type="component" value="Unassembled WGS sequence"/>
</dbReference>
<proteinExistence type="predicted"/>
<dbReference type="Pfam" id="PF10901">
    <property type="entry name" value="DUF2690"/>
    <property type="match status" value="1"/>
</dbReference>
<gene>
    <name evidence="2" type="ORF">D5S18_27320</name>
</gene>
<evidence type="ECO:0000256" key="1">
    <source>
        <dbReference type="SAM" id="MobiDB-lite"/>
    </source>
</evidence>
<dbReference type="EMBL" id="QZFU01000036">
    <property type="protein sequence ID" value="RJO70895.1"/>
    <property type="molecule type" value="Genomic_DNA"/>
</dbReference>